<reference evidence="2" key="1">
    <citation type="journal article" date="2017" name="Nat. Ecol. Evol.">
        <title>Genome expansion and lineage-specific genetic innovations in the forest pathogenic fungi Armillaria.</title>
        <authorList>
            <person name="Sipos G."/>
            <person name="Prasanna A.N."/>
            <person name="Walter M.C."/>
            <person name="O'Connor E."/>
            <person name="Balint B."/>
            <person name="Krizsan K."/>
            <person name="Kiss B."/>
            <person name="Hess J."/>
            <person name="Varga T."/>
            <person name="Slot J."/>
            <person name="Riley R."/>
            <person name="Boka B."/>
            <person name="Rigling D."/>
            <person name="Barry K."/>
            <person name="Lee J."/>
            <person name="Mihaltcheva S."/>
            <person name="LaButti K."/>
            <person name="Lipzen A."/>
            <person name="Waldron R."/>
            <person name="Moloney N.M."/>
            <person name="Sperisen C."/>
            <person name="Kredics L."/>
            <person name="Vagvoelgyi C."/>
            <person name="Patrignani A."/>
            <person name="Fitzpatrick D."/>
            <person name="Nagy I."/>
            <person name="Doyle S."/>
            <person name="Anderson J.B."/>
            <person name="Grigoriev I.V."/>
            <person name="Gueldener U."/>
            <person name="Muensterkoetter M."/>
            <person name="Nagy L.G."/>
        </authorList>
    </citation>
    <scope>NUCLEOTIDE SEQUENCE [LARGE SCALE GENOMIC DNA]</scope>
    <source>
        <strain evidence="2">Ar21-2</strain>
    </source>
</reference>
<protein>
    <submittedName>
        <fullName evidence="1">Uncharacterized protein</fullName>
    </submittedName>
</protein>
<keyword evidence="2" id="KW-1185">Reference proteome</keyword>
<gene>
    <name evidence="1" type="ORF">ARMGADRAFT_575614</name>
</gene>
<sequence length="109" mass="11758">MRAGFLFVDSVSLTVTTTTMARSLSMMASSILYPVVCALAVSRIDMAPEGTEGTQRTHRGMASMVFTAEPIGMTYCLDSAELGLGRGWYLVKKSFSSTGHDNGRSLRLP</sequence>
<proteinExistence type="predicted"/>
<dbReference type="Proteomes" id="UP000217790">
    <property type="component" value="Unassembled WGS sequence"/>
</dbReference>
<evidence type="ECO:0000313" key="1">
    <source>
        <dbReference type="EMBL" id="PBK98405.1"/>
    </source>
</evidence>
<organism evidence="1 2">
    <name type="scientific">Armillaria gallica</name>
    <name type="common">Bulbous honey fungus</name>
    <name type="synonym">Armillaria bulbosa</name>
    <dbReference type="NCBI Taxonomy" id="47427"/>
    <lineage>
        <taxon>Eukaryota</taxon>
        <taxon>Fungi</taxon>
        <taxon>Dikarya</taxon>
        <taxon>Basidiomycota</taxon>
        <taxon>Agaricomycotina</taxon>
        <taxon>Agaricomycetes</taxon>
        <taxon>Agaricomycetidae</taxon>
        <taxon>Agaricales</taxon>
        <taxon>Marasmiineae</taxon>
        <taxon>Physalacriaceae</taxon>
        <taxon>Armillaria</taxon>
    </lineage>
</organism>
<dbReference type="InParanoid" id="A0A2H3DT58"/>
<accession>A0A2H3DT58</accession>
<dbReference type="EMBL" id="KZ293648">
    <property type="protein sequence ID" value="PBK98405.1"/>
    <property type="molecule type" value="Genomic_DNA"/>
</dbReference>
<evidence type="ECO:0000313" key="2">
    <source>
        <dbReference type="Proteomes" id="UP000217790"/>
    </source>
</evidence>
<name>A0A2H3DT58_ARMGA</name>
<dbReference type="AlphaFoldDB" id="A0A2H3DT58"/>